<dbReference type="GO" id="GO:0016020">
    <property type="term" value="C:membrane"/>
    <property type="evidence" value="ECO:0007669"/>
    <property type="project" value="InterPro"/>
</dbReference>
<organism evidence="7 8">
    <name type="scientific">Methanospirillum lacunae</name>
    <dbReference type="NCBI Taxonomy" id="668570"/>
    <lineage>
        <taxon>Archaea</taxon>
        <taxon>Methanobacteriati</taxon>
        <taxon>Methanobacteriota</taxon>
        <taxon>Stenosarchaea group</taxon>
        <taxon>Methanomicrobia</taxon>
        <taxon>Methanomicrobiales</taxon>
        <taxon>Methanospirillaceae</taxon>
        <taxon>Methanospirillum</taxon>
    </lineage>
</organism>
<keyword evidence="8" id="KW-1185">Reference proteome</keyword>
<dbReference type="PRINTS" id="PR00260">
    <property type="entry name" value="CHEMTRNSDUCR"/>
</dbReference>
<evidence type="ECO:0000313" key="7">
    <source>
        <dbReference type="EMBL" id="PWR74371.1"/>
    </source>
</evidence>
<gene>
    <name evidence="7" type="ORF">DK846_04265</name>
</gene>
<dbReference type="CDD" id="cd11386">
    <property type="entry name" value="MCP_signal"/>
    <property type="match status" value="1"/>
</dbReference>
<dbReference type="Pfam" id="PF00015">
    <property type="entry name" value="MCPsignal"/>
    <property type="match status" value="1"/>
</dbReference>
<dbReference type="EMBL" id="QGMY01000002">
    <property type="protein sequence ID" value="PWR74371.1"/>
    <property type="molecule type" value="Genomic_DNA"/>
</dbReference>
<dbReference type="Pfam" id="PF00989">
    <property type="entry name" value="PAS"/>
    <property type="match status" value="1"/>
</dbReference>
<accession>A0A2V2NFJ7</accession>
<dbReference type="PROSITE" id="PS50111">
    <property type="entry name" value="CHEMOTAXIS_TRANSDUC_2"/>
    <property type="match status" value="1"/>
</dbReference>
<dbReference type="GO" id="GO:0006935">
    <property type="term" value="P:chemotaxis"/>
    <property type="evidence" value="ECO:0007669"/>
    <property type="project" value="InterPro"/>
</dbReference>
<dbReference type="SMART" id="SM00091">
    <property type="entry name" value="PAS"/>
    <property type="match status" value="2"/>
</dbReference>
<dbReference type="InterPro" id="IPR000014">
    <property type="entry name" value="PAS"/>
</dbReference>
<feature type="domain" description="PAS" evidence="5">
    <location>
        <begin position="51"/>
        <end position="121"/>
    </location>
</feature>
<reference evidence="7 8" key="1">
    <citation type="submission" date="2018-05" db="EMBL/GenBank/DDBJ databases">
        <title>Draft genome of Methanospirillum lacunae Ki8-1.</title>
        <authorList>
            <person name="Dueholm M.S."/>
            <person name="Nielsen P.H."/>
            <person name="Bakmann L.F."/>
            <person name="Otzen D.E."/>
        </authorList>
    </citation>
    <scope>NUCLEOTIDE SEQUENCE [LARGE SCALE GENOMIC DNA]</scope>
    <source>
        <strain evidence="7 8">Ki8-1</strain>
    </source>
</reference>
<dbReference type="PANTHER" id="PTHR32089:SF112">
    <property type="entry name" value="LYSOZYME-LIKE PROTEIN-RELATED"/>
    <property type="match status" value="1"/>
</dbReference>
<evidence type="ECO:0000256" key="3">
    <source>
        <dbReference type="PROSITE-ProRule" id="PRU00284"/>
    </source>
</evidence>
<dbReference type="Gene3D" id="1.10.287.950">
    <property type="entry name" value="Methyl-accepting chemotaxis protein"/>
    <property type="match status" value="1"/>
</dbReference>
<dbReference type="InterPro" id="IPR004089">
    <property type="entry name" value="MCPsignal_dom"/>
</dbReference>
<dbReference type="GO" id="GO:0007165">
    <property type="term" value="P:signal transduction"/>
    <property type="evidence" value="ECO:0007669"/>
    <property type="project" value="UniProtKB-KW"/>
</dbReference>
<feature type="domain" description="PAS" evidence="5">
    <location>
        <begin position="840"/>
        <end position="886"/>
    </location>
</feature>
<proteinExistence type="inferred from homology"/>
<dbReference type="InterPro" id="IPR013767">
    <property type="entry name" value="PAS_fold"/>
</dbReference>
<evidence type="ECO:0000256" key="1">
    <source>
        <dbReference type="ARBA" id="ARBA00023224"/>
    </source>
</evidence>
<protein>
    <recommendedName>
        <fullName evidence="9">Chemotaxis protein</fullName>
    </recommendedName>
</protein>
<dbReference type="Proteomes" id="UP000245657">
    <property type="component" value="Unassembled WGS sequence"/>
</dbReference>
<dbReference type="SUPFAM" id="SSF58104">
    <property type="entry name" value="Methyl-accepting chemotaxis protein (MCP) signaling domain"/>
    <property type="match status" value="1"/>
</dbReference>
<dbReference type="NCBIfam" id="TIGR00229">
    <property type="entry name" value="sensory_box"/>
    <property type="match status" value="2"/>
</dbReference>
<name>A0A2V2NFJ7_9EURY</name>
<dbReference type="SMART" id="SM00283">
    <property type="entry name" value="MA"/>
    <property type="match status" value="1"/>
</dbReference>
<evidence type="ECO:0000259" key="6">
    <source>
        <dbReference type="PROSITE" id="PS50885"/>
    </source>
</evidence>
<dbReference type="Gene3D" id="3.30.450.20">
    <property type="entry name" value="PAS domain"/>
    <property type="match status" value="2"/>
</dbReference>
<feature type="domain" description="HAMP" evidence="6">
    <location>
        <begin position="971"/>
        <end position="1023"/>
    </location>
</feature>
<dbReference type="PANTHER" id="PTHR32089">
    <property type="entry name" value="METHYL-ACCEPTING CHEMOTAXIS PROTEIN MCPB"/>
    <property type="match status" value="1"/>
</dbReference>
<evidence type="ECO:0000259" key="5">
    <source>
        <dbReference type="PROSITE" id="PS50112"/>
    </source>
</evidence>
<keyword evidence="1 3" id="KW-0807">Transducer</keyword>
<comment type="caution">
    <text evidence="7">The sequence shown here is derived from an EMBL/GenBank/DDBJ whole genome shotgun (WGS) entry which is preliminary data.</text>
</comment>
<evidence type="ECO:0000256" key="2">
    <source>
        <dbReference type="ARBA" id="ARBA00029447"/>
    </source>
</evidence>
<evidence type="ECO:0000259" key="4">
    <source>
        <dbReference type="PROSITE" id="PS50111"/>
    </source>
</evidence>
<feature type="domain" description="Methyl-accepting transducer" evidence="4">
    <location>
        <begin position="1042"/>
        <end position="1278"/>
    </location>
</feature>
<evidence type="ECO:0000313" key="8">
    <source>
        <dbReference type="Proteomes" id="UP000245657"/>
    </source>
</evidence>
<dbReference type="PROSITE" id="PS50112">
    <property type="entry name" value="PAS"/>
    <property type="match status" value="2"/>
</dbReference>
<dbReference type="InterPro" id="IPR003660">
    <property type="entry name" value="HAMP_dom"/>
</dbReference>
<dbReference type="InterPro" id="IPR004090">
    <property type="entry name" value="Chemotax_Me-accpt_rcpt"/>
</dbReference>
<dbReference type="GO" id="GO:0006355">
    <property type="term" value="P:regulation of DNA-templated transcription"/>
    <property type="evidence" value="ECO:0007669"/>
    <property type="project" value="InterPro"/>
</dbReference>
<dbReference type="CDD" id="cd00130">
    <property type="entry name" value="PAS"/>
    <property type="match status" value="2"/>
</dbReference>
<dbReference type="GO" id="GO:0004888">
    <property type="term" value="F:transmembrane signaling receptor activity"/>
    <property type="evidence" value="ECO:0007669"/>
    <property type="project" value="InterPro"/>
</dbReference>
<dbReference type="Pfam" id="PF13426">
    <property type="entry name" value="PAS_9"/>
    <property type="match status" value="1"/>
</dbReference>
<evidence type="ECO:0008006" key="9">
    <source>
        <dbReference type="Google" id="ProtNLM"/>
    </source>
</evidence>
<sequence>MDSPTLSTIINHLINGTLSDEILMQSTLREDPTLIEKIRELKYEFDSREQTCKRMDAVFGSSPQPIIITDDTYKILSVNPSFLEMSGMNPDEMIDKPLKEAIPAIYKNAISEELEQDTNNAFITIDFPNGKKVLDQYTIKVPCENERNNEIILIFKDITIRVSAQEEAEQIRKKLLHDYGERVKEQKLFYSTASLIQDDSRPADEILIDIVQLIPPGWQYPEITAAQISYDSAVYSTDNFIETPWVQKAPFKTKHGVEGAISVVYLQERPVEHEGPFLLEERNLINSLAEMLKTFLDRKENEQELAVRMHDLGERVKEQKLFYSTASLIQDDTKDIPEVLQKISELIPPGWQFPEITAAQITYEGIIARTHNFENSLWKQDAIFKTKSGREGVISVVYLSEQKHEYEGPFLLEERNLINSLAEMLKTFIDRKENEQLLAVRMHDLGERVKEQKLFYSTASLIQDDTKEIPEVLQKISELIPPGWQYPDITAAQIAYGGNFAKTQNYQDTLWKQEARFKTKSGGEGVISVVYLTEQKHEYEGPFLLEERNLINSLAEMLKTFIDRKENEHLLAVRMHDLGERVKEQKLFYSTASLIQDDTKDIPEVLQKISELIPPGWQYPEITAARITYGGNVAKTTTYIDTRWKQDAIFKTRTGKEGVISVVYLKECRDEYEGPFLLEERNLINSLAEMLKTFIDRKENEQELATRMHDLGERVKEQKLFYSTASLIQDDTKEVSEVLHKIAELIPPGWQYPEITAAQITYGHEQAKTYNFIDTRWRQEAKFRTKGGIEGVISVVYLKECPNEQEGPFLIEERNLINSLAEMLKTYLDRKEGEQELAELEHLNNSIVQQLPMPILLVDESQHILVTNDAYIKLTGFTREQLVGTNPCELKVLEHTGTGFRDLISTQRPTYGELTIQFPIGMRTLEQYGIPIFNRSGTLENYLIVYNDITTRKEKEHEVSSLLGDAKSKSDALAKSAEDLEDAMSKMAGGDLTRITSISSDDPLARIKEDYNTALAAINAVLSELEGSISSLSDTADKTINRTDSIRTIITSVFERVQGSTAGAREQMNQALHMSEEVKTLSYSVEEIGNTVENLMGQAELASRQGEEAKLLGGEAERKMSSVGEISAKSMDQITELNNQMLEINKIVRMISDISSQTNLLALNAAIEAARAGEHGRGFAVVAQEVKNLAGQSKVATGHIEELINSIQKSSGETVESIQLQYKEIQSGIESVSQTINALGSISKVVGEIAEEMANISHSTSEERELMEQVMSGITVLSKESSENLERMVEVSASVEEANISTSEIAGSSHDIADLASRLRVQADRFTLQQNR</sequence>
<dbReference type="PROSITE" id="PS50885">
    <property type="entry name" value="HAMP"/>
    <property type="match status" value="1"/>
</dbReference>
<dbReference type="InterPro" id="IPR035965">
    <property type="entry name" value="PAS-like_dom_sf"/>
</dbReference>
<comment type="similarity">
    <text evidence="2">Belongs to the methyl-accepting chemotaxis (MCP) protein family.</text>
</comment>
<dbReference type="SUPFAM" id="SSF55785">
    <property type="entry name" value="PYP-like sensor domain (PAS domain)"/>
    <property type="match status" value="2"/>
</dbReference>